<dbReference type="AlphaFoldDB" id="A0A699T398"/>
<organism evidence="2">
    <name type="scientific">Tanacetum cinerariifolium</name>
    <name type="common">Dalmatian daisy</name>
    <name type="synonym">Chrysanthemum cinerariifolium</name>
    <dbReference type="NCBI Taxonomy" id="118510"/>
    <lineage>
        <taxon>Eukaryota</taxon>
        <taxon>Viridiplantae</taxon>
        <taxon>Streptophyta</taxon>
        <taxon>Embryophyta</taxon>
        <taxon>Tracheophyta</taxon>
        <taxon>Spermatophyta</taxon>
        <taxon>Magnoliopsida</taxon>
        <taxon>eudicotyledons</taxon>
        <taxon>Gunneridae</taxon>
        <taxon>Pentapetalae</taxon>
        <taxon>asterids</taxon>
        <taxon>campanulids</taxon>
        <taxon>Asterales</taxon>
        <taxon>Asteraceae</taxon>
        <taxon>Asteroideae</taxon>
        <taxon>Anthemideae</taxon>
        <taxon>Anthemidinae</taxon>
        <taxon>Tanacetum</taxon>
    </lineage>
</organism>
<feature type="compositionally biased region" description="Basic residues" evidence="1">
    <location>
        <begin position="104"/>
        <end position="115"/>
    </location>
</feature>
<feature type="non-terminal residue" evidence="2">
    <location>
        <position position="1"/>
    </location>
</feature>
<gene>
    <name evidence="2" type="ORF">Tci_875858</name>
</gene>
<feature type="region of interest" description="Disordered" evidence="1">
    <location>
        <begin position="1"/>
        <end position="25"/>
    </location>
</feature>
<protein>
    <submittedName>
        <fullName evidence="2">Uncharacterized protein</fullName>
    </submittedName>
</protein>
<evidence type="ECO:0000313" key="2">
    <source>
        <dbReference type="EMBL" id="GFD03889.1"/>
    </source>
</evidence>
<reference evidence="2" key="1">
    <citation type="journal article" date="2019" name="Sci. Rep.">
        <title>Draft genome of Tanacetum cinerariifolium, the natural source of mosquito coil.</title>
        <authorList>
            <person name="Yamashiro T."/>
            <person name="Shiraishi A."/>
            <person name="Satake H."/>
            <person name="Nakayama K."/>
        </authorList>
    </citation>
    <scope>NUCLEOTIDE SEQUENCE</scope>
</reference>
<sequence length="207" mass="23414">RPQPRSNTRNDRVSFASKSIQSKNKEVEVKEHHKNLLLSKNHKHMSLACNNITLDSHNVISKVVYVMCKKCLISVNPDVCLRNYVNGKTSHGKKKKANVSIKEKQKKHQPKVKKTKKVGLIERLATPKPRKSRFFLRWSPIGRLFDPKGMIIKSSKSESQSDYSNGVNACASSTLEPKIKRFLNSTSLLGRLSRFVYGASTRVVPST</sequence>
<name>A0A699T398_TANCI</name>
<dbReference type="EMBL" id="BKCJ011207935">
    <property type="protein sequence ID" value="GFD03889.1"/>
    <property type="molecule type" value="Genomic_DNA"/>
</dbReference>
<feature type="region of interest" description="Disordered" evidence="1">
    <location>
        <begin position="89"/>
        <end position="115"/>
    </location>
</feature>
<comment type="caution">
    <text evidence="2">The sequence shown here is derived from an EMBL/GenBank/DDBJ whole genome shotgun (WGS) entry which is preliminary data.</text>
</comment>
<evidence type="ECO:0000256" key="1">
    <source>
        <dbReference type="SAM" id="MobiDB-lite"/>
    </source>
</evidence>
<accession>A0A699T398</accession>
<proteinExistence type="predicted"/>